<dbReference type="SUPFAM" id="SSF48452">
    <property type="entry name" value="TPR-like"/>
    <property type="match status" value="1"/>
</dbReference>
<evidence type="ECO:0000259" key="6">
    <source>
        <dbReference type="Pfam" id="PF07980"/>
    </source>
</evidence>
<dbReference type="Pfam" id="PF14322">
    <property type="entry name" value="SusD-like_3"/>
    <property type="match status" value="1"/>
</dbReference>
<dbReference type="PROSITE" id="PS51257">
    <property type="entry name" value="PROKAR_LIPOPROTEIN"/>
    <property type="match status" value="1"/>
</dbReference>
<evidence type="ECO:0000256" key="3">
    <source>
        <dbReference type="ARBA" id="ARBA00022729"/>
    </source>
</evidence>
<evidence type="ECO:0000256" key="4">
    <source>
        <dbReference type="ARBA" id="ARBA00023136"/>
    </source>
</evidence>
<reference evidence="8 9" key="1">
    <citation type="submission" date="2024-04" db="EMBL/GenBank/DDBJ databases">
        <title>Flavobacterium sp. DGU38 16S ribosomal RNA gene Genome sequencing and assembly.</title>
        <authorList>
            <person name="Park S."/>
        </authorList>
    </citation>
    <scope>NUCLEOTIDE SEQUENCE [LARGE SCALE GENOMIC DNA]</scope>
    <source>
        <strain evidence="8 9">DGU38</strain>
    </source>
</reference>
<protein>
    <submittedName>
        <fullName evidence="8">RagB/SusD family nutrient uptake outer membrane protein</fullName>
    </submittedName>
</protein>
<comment type="similarity">
    <text evidence="2">Belongs to the SusD family.</text>
</comment>
<feature type="domain" description="RagB/SusD" evidence="6">
    <location>
        <begin position="344"/>
        <end position="503"/>
    </location>
</feature>
<keyword evidence="3" id="KW-0732">Signal</keyword>
<comment type="subcellular location">
    <subcellularLocation>
        <location evidence="1">Cell outer membrane</location>
    </subcellularLocation>
</comment>
<dbReference type="EMBL" id="JBBYHS010000004">
    <property type="protein sequence ID" value="MEL1253105.1"/>
    <property type="molecule type" value="Genomic_DNA"/>
</dbReference>
<evidence type="ECO:0000259" key="7">
    <source>
        <dbReference type="Pfam" id="PF14322"/>
    </source>
</evidence>
<sequence length="504" mass="57524">MRTKIKSILAILLIFVTVTSCDDYLDLRPEDGIVREEFWQTKEDIQAAVIGIYSSLLKRPPAGQTPTDGTDYNISEYLFMYGEIRADMISPATNTTPDQRDITTSNILSSNDLTSWSAFYRTINYCNTVIELAPAVKNSDPTLTQTQLNNYLSEALAIRAYLYFTLARTFKDVPLKLNATLSDKDNFQLAKTPQNEIFEQVIKDLALAEEYAVTTYGNIPSDKGRITVYTINAMQADVYLWMDKYTEALAAAEKVENSGKFQLISASNSWFNRVFAVGNTTESIFEFQYSTQNLNPFYDMFTQRPEFIASSGVLEDVFGIDFADANNFDVRGQRCALVPGTNQIYKFTGLNMDSYKTLSESDTHWFVYRYSDVLLLKAEALIQLERGDEAVAIIEEIRTKRRAISQTHENVNPVNKAEVTDYLLAERARELAYEGKRWFDVLRNARRNNYERLDLLTNMALISAPADQLQSILAKLQDPDSHYLPINEYELYTNKALVQNPFYK</sequence>
<dbReference type="CDD" id="cd08977">
    <property type="entry name" value="SusD"/>
    <property type="match status" value="1"/>
</dbReference>
<evidence type="ECO:0000256" key="2">
    <source>
        <dbReference type="ARBA" id="ARBA00006275"/>
    </source>
</evidence>
<keyword evidence="4" id="KW-0472">Membrane</keyword>
<evidence type="ECO:0000256" key="1">
    <source>
        <dbReference type="ARBA" id="ARBA00004442"/>
    </source>
</evidence>
<dbReference type="RefSeq" id="WP_341690098.1">
    <property type="nucleotide sequence ID" value="NZ_JBBYHS010000004.1"/>
</dbReference>
<name>A0ABU9ILQ8_9FLAO</name>
<dbReference type="Proteomes" id="UP001485226">
    <property type="component" value="Unassembled WGS sequence"/>
</dbReference>
<evidence type="ECO:0000313" key="8">
    <source>
        <dbReference type="EMBL" id="MEL1253105.1"/>
    </source>
</evidence>
<dbReference type="InterPro" id="IPR033985">
    <property type="entry name" value="SusD-like_N"/>
</dbReference>
<dbReference type="InterPro" id="IPR012944">
    <property type="entry name" value="SusD_RagB_dom"/>
</dbReference>
<dbReference type="InterPro" id="IPR011990">
    <property type="entry name" value="TPR-like_helical_dom_sf"/>
</dbReference>
<organism evidence="8 9">
    <name type="scientific">Flavobacterium calami</name>
    <dbReference type="NCBI Taxonomy" id="3139144"/>
    <lineage>
        <taxon>Bacteria</taxon>
        <taxon>Pseudomonadati</taxon>
        <taxon>Bacteroidota</taxon>
        <taxon>Flavobacteriia</taxon>
        <taxon>Flavobacteriales</taxon>
        <taxon>Flavobacteriaceae</taxon>
        <taxon>Flavobacterium</taxon>
    </lineage>
</organism>
<keyword evidence="9" id="KW-1185">Reference proteome</keyword>
<proteinExistence type="inferred from homology"/>
<evidence type="ECO:0000313" key="9">
    <source>
        <dbReference type="Proteomes" id="UP001485226"/>
    </source>
</evidence>
<comment type="caution">
    <text evidence="8">The sequence shown here is derived from an EMBL/GenBank/DDBJ whole genome shotgun (WGS) entry which is preliminary data.</text>
</comment>
<gene>
    <name evidence="8" type="ORF">AAEO57_04925</name>
</gene>
<keyword evidence="5" id="KW-0998">Cell outer membrane</keyword>
<feature type="domain" description="SusD-like N-terminal" evidence="7">
    <location>
        <begin position="104"/>
        <end position="212"/>
    </location>
</feature>
<evidence type="ECO:0000256" key="5">
    <source>
        <dbReference type="ARBA" id="ARBA00023237"/>
    </source>
</evidence>
<dbReference type="Gene3D" id="1.25.40.390">
    <property type="match status" value="1"/>
</dbReference>
<accession>A0ABU9ILQ8</accession>
<dbReference type="Pfam" id="PF07980">
    <property type="entry name" value="SusD_RagB"/>
    <property type="match status" value="1"/>
</dbReference>